<protein>
    <submittedName>
        <fullName evidence="2">ORF381</fullName>
    </submittedName>
</protein>
<sequence length="85" mass="9301">MLLSTLIQAVFSANLKGIAVPLLINVLAFPIFSTSAIILEMRAVPAFVIQRRIFLALLSIFLAGHTGLAKNEHLYACSEKIFCLL</sequence>
<accession>A0A2D3I5W8</accession>
<reference evidence="2" key="1">
    <citation type="journal article" date="2018" name="Aquaculture">
        <title>Complete genome sequence of a white spot syndrome virus associated with a disease incursion in Australia.</title>
        <authorList>
            <person name="Oakey J."/>
            <person name="Smith C.S."/>
        </authorList>
    </citation>
    <scope>NUCLEOTIDE SEQUENCE [LARGE SCALE GENOMIC DNA]</scope>
    <source>
        <strain evidence="2">WSSV-AU</strain>
    </source>
</reference>
<keyword evidence="1" id="KW-0812">Transmembrane</keyword>
<keyword evidence="1" id="KW-0472">Membrane</keyword>
<evidence type="ECO:0000256" key="1">
    <source>
        <dbReference type="SAM" id="Phobius"/>
    </source>
</evidence>
<dbReference type="Proteomes" id="UP000267516">
    <property type="component" value="Segment"/>
</dbReference>
<name>A0A2D3I5W8_9VIRU</name>
<organism evidence="2">
    <name type="scientific">White spot syndrome virus</name>
    <dbReference type="NCBI Taxonomy" id="342409"/>
    <lineage>
        <taxon>Viruses</taxon>
        <taxon>Viruses incertae sedis</taxon>
        <taxon>Naldaviricetes</taxon>
        <taxon>Nimaviridae</taxon>
        <taxon>Whispovirus</taxon>
    </lineage>
</organism>
<keyword evidence="1" id="KW-1133">Transmembrane helix</keyword>
<proteinExistence type="predicted"/>
<feature type="transmembrane region" description="Helical" evidence="1">
    <location>
        <begin position="53"/>
        <end position="69"/>
    </location>
</feature>
<dbReference type="EMBL" id="MF768985">
    <property type="protein sequence ID" value="ATU83773.1"/>
    <property type="molecule type" value="Genomic_DNA"/>
</dbReference>
<evidence type="ECO:0000313" key="2">
    <source>
        <dbReference type="EMBL" id="ATU83773.1"/>
    </source>
</evidence>
<feature type="transmembrane region" description="Helical" evidence="1">
    <location>
        <begin position="22"/>
        <end position="41"/>
    </location>
</feature>